<evidence type="ECO:0000313" key="2">
    <source>
        <dbReference type="EMBL" id="TWT32832.1"/>
    </source>
</evidence>
<dbReference type="Gene3D" id="3.20.20.70">
    <property type="entry name" value="Aldolase class I"/>
    <property type="match status" value="1"/>
</dbReference>
<organism evidence="2 3">
    <name type="scientific">Blastopirellula retiformator</name>
    <dbReference type="NCBI Taxonomy" id="2527970"/>
    <lineage>
        <taxon>Bacteria</taxon>
        <taxon>Pseudomonadati</taxon>
        <taxon>Planctomycetota</taxon>
        <taxon>Planctomycetia</taxon>
        <taxon>Pirellulales</taxon>
        <taxon>Pirellulaceae</taxon>
        <taxon>Blastopirellula</taxon>
    </lineage>
</organism>
<dbReference type="Proteomes" id="UP000318878">
    <property type="component" value="Unassembled WGS sequence"/>
</dbReference>
<evidence type="ECO:0000313" key="3">
    <source>
        <dbReference type="Proteomes" id="UP000318878"/>
    </source>
</evidence>
<dbReference type="OrthoDB" id="244103at2"/>
<gene>
    <name evidence="2" type="ORF">Enr8_26380</name>
</gene>
<dbReference type="PROSITE" id="PS51257">
    <property type="entry name" value="PROKAR_LIPOPROTEIN"/>
    <property type="match status" value="1"/>
</dbReference>
<protein>
    <recommendedName>
        <fullName evidence="4">Dihydrodipicolinate synthase/N-acetylneuraminate lyase</fullName>
    </recommendedName>
</protein>
<reference evidence="2 3" key="1">
    <citation type="submission" date="2019-02" db="EMBL/GenBank/DDBJ databases">
        <title>Deep-cultivation of Planctomycetes and their phenomic and genomic characterization uncovers novel biology.</title>
        <authorList>
            <person name="Wiegand S."/>
            <person name="Jogler M."/>
            <person name="Boedeker C."/>
            <person name="Pinto D."/>
            <person name="Vollmers J."/>
            <person name="Rivas-Marin E."/>
            <person name="Kohn T."/>
            <person name="Peeters S.H."/>
            <person name="Heuer A."/>
            <person name="Rast P."/>
            <person name="Oberbeckmann S."/>
            <person name="Bunk B."/>
            <person name="Jeske O."/>
            <person name="Meyerdierks A."/>
            <person name="Storesund J.E."/>
            <person name="Kallscheuer N."/>
            <person name="Luecker S."/>
            <person name="Lage O.M."/>
            <person name="Pohl T."/>
            <person name="Merkel B.J."/>
            <person name="Hornburger P."/>
            <person name="Mueller R.-W."/>
            <person name="Bruemmer F."/>
            <person name="Labrenz M."/>
            <person name="Spormann A.M."/>
            <person name="Op Den Camp H."/>
            <person name="Overmann J."/>
            <person name="Amann R."/>
            <person name="Jetten M.S.M."/>
            <person name="Mascher T."/>
            <person name="Medema M.H."/>
            <person name="Devos D.P."/>
            <person name="Kaster A.-K."/>
            <person name="Ovreas L."/>
            <person name="Rohde M."/>
            <person name="Galperin M.Y."/>
            <person name="Jogler C."/>
        </authorList>
    </citation>
    <scope>NUCLEOTIDE SEQUENCE [LARGE SCALE GENOMIC DNA]</scope>
    <source>
        <strain evidence="2 3">Enr8</strain>
    </source>
</reference>
<dbReference type="RefSeq" id="WP_146432151.1">
    <property type="nucleotide sequence ID" value="NZ_SJPF01000003.1"/>
</dbReference>
<accession>A0A5C5V531</accession>
<sequence length="355" mass="37969">MTTKYIESLIADPIGNYPAATVACFDPTCGDLPRRQLDTKRLAAYLANLSHAGAPAALLAASTGQGHLRTVDELAEWFTAAGQADVGPLVKMALLRPEDGQEANARLLEVLVEQAIPVVFLRPGANLPPGATDVDVVENMAPLLGQAADAGLAIGVYSISDVSGVPLTAAAVEQLLDKPGGDRIVAAKVTEADYEASTLQYLENPRLSRLKIVQGWDPHLARALQDGPKYDEDGRQRVGVTSGPMSLAVYQYNYLLQAAEAGKWNEVAQSQAAVSAIFAAMQDDPTKFADLQRAKAIMGLGQPLTGEVTDAQITRIFEALESLPRGEDRRRLAWSLDLMEDGPYHERLVALADAT</sequence>
<keyword evidence="3" id="KW-1185">Reference proteome</keyword>
<dbReference type="AlphaFoldDB" id="A0A5C5V531"/>
<evidence type="ECO:0000256" key="1">
    <source>
        <dbReference type="ARBA" id="ARBA00023239"/>
    </source>
</evidence>
<dbReference type="EMBL" id="SJPF01000003">
    <property type="protein sequence ID" value="TWT32832.1"/>
    <property type="molecule type" value="Genomic_DNA"/>
</dbReference>
<proteinExistence type="predicted"/>
<comment type="caution">
    <text evidence="2">The sequence shown here is derived from an EMBL/GenBank/DDBJ whole genome shotgun (WGS) entry which is preliminary data.</text>
</comment>
<dbReference type="InterPro" id="IPR002220">
    <property type="entry name" value="DapA-like"/>
</dbReference>
<keyword evidence="1" id="KW-0456">Lyase</keyword>
<name>A0A5C5V531_9BACT</name>
<dbReference type="InterPro" id="IPR013785">
    <property type="entry name" value="Aldolase_TIM"/>
</dbReference>
<dbReference type="GO" id="GO:0016829">
    <property type="term" value="F:lyase activity"/>
    <property type="evidence" value="ECO:0007669"/>
    <property type="project" value="UniProtKB-KW"/>
</dbReference>
<dbReference type="SMART" id="SM01130">
    <property type="entry name" value="DHDPS"/>
    <property type="match status" value="1"/>
</dbReference>
<dbReference type="SUPFAM" id="SSF51569">
    <property type="entry name" value="Aldolase"/>
    <property type="match status" value="1"/>
</dbReference>
<evidence type="ECO:0008006" key="4">
    <source>
        <dbReference type="Google" id="ProtNLM"/>
    </source>
</evidence>